<evidence type="ECO:0000256" key="7">
    <source>
        <dbReference type="ARBA" id="ARBA00023306"/>
    </source>
</evidence>
<feature type="domain" description="Timeless N-terminal" evidence="9">
    <location>
        <begin position="38"/>
        <end position="305"/>
    </location>
</feature>
<dbReference type="Pfam" id="PF04821">
    <property type="entry name" value="TIMELESS"/>
    <property type="match status" value="1"/>
</dbReference>
<feature type="compositionally biased region" description="Basic residues" evidence="8">
    <location>
        <begin position="976"/>
        <end position="989"/>
    </location>
</feature>
<dbReference type="PANTHER" id="PTHR22940">
    <property type="entry name" value="TIMEOUT/TIMELESS-2"/>
    <property type="match status" value="1"/>
</dbReference>
<keyword evidence="4" id="KW-0236">DNA replication inhibitor</keyword>
<feature type="compositionally biased region" description="Basic and acidic residues" evidence="8">
    <location>
        <begin position="920"/>
        <end position="942"/>
    </location>
</feature>
<organism evidence="10 11">
    <name type="scientific">Knufia obscura</name>
    <dbReference type="NCBI Taxonomy" id="1635080"/>
    <lineage>
        <taxon>Eukaryota</taxon>
        <taxon>Fungi</taxon>
        <taxon>Dikarya</taxon>
        <taxon>Ascomycota</taxon>
        <taxon>Pezizomycotina</taxon>
        <taxon>Eurotiomycetes</taxon>
        <taxon>Chaetothyriomycetidae</taxon>
        <taxon>Chaetothyriales</taxon>
        <taxon>Trichomeriaceae</taxon>
        <taxon>Knufia</taxon>
    </lineage>
</organism>
<dbReference type="InterPro" id="IPR044998">
    <property type="entry name" value="Timeless"/>
</dbReference>
<accession>A0ABR0RPV3</accession>
<feature type="compositionally biased region" description="Acidic residues" evidence="8">
    <location>
        <begin position="992"/>
        <end position="1004"/>
    </location>
</feature>
<feature type="compositionally biased region" description="Acidic residues" evidence="8">
    <location>
        <begin position="1092"/>
        <end position="1112"/>
    </location>
</feature>
<dbReference type="EMBL" id="JAVHJV010000005">
    <property type="protein sequence ID" value="KAK5942631.1"/>
    <property type="molecule type" value="Genomic_DNA"/>
</dbReference>
<keyword evidence="11" id="KW-1185">Reference proteome</keyword>
<evidence type="ECO:0000256" key="8">
    <source>
        <dbReference type="SAM" id="MobiDB-lite"/>
    </source>
</evidence>
<feature type="compositionally biased region" description="Basic residues" evidence="8">
    <location>
        <begin position="1008"/>
        <end position="1023"/>
    </location>
</feature>
<evidence type="ECO:0000256" key="1">
    <source>
        <dbReference type="ARBA" id="ARBA00004123"/>
    </source>
</evidence>
<comment type="similarity">
    <text evidence="2">Belongs to the timeless family.</text>
</comment>
<evidence type="ECO:0000256" key="3">
    <source>
        <dbReference type="ARBA" id="ARBA00021529"/>
    </source>
</evidence>
<feature type="compositionally biased region" description="Acidic residues" evidence="8">
    <location>
        <begin position="584"/>
        <end position="596"/>
    </location>
</feature>
<feature type="compositionally biased region" description="Acidic residues" evidence="8">
    <location>
        <begin position="1178"/>
        <end position="1200"/>
    </location>
</feature>
<feature type="compositionally biased region" description="Basic residues" evidence="8">
    <location>
        <begin position="562"/>
        <end position="571"/>
    </location>
</feature>
<evidence type="ECO:0000256" key="5">
    <source>
        <dbReference type="ARBA" id="ARBA00023242"/>
    </source>
</evidence>
<keyword evidence="6" id="KW-0469">Meiosis</keyword>
<comment type="caution">
    <text evidence="10">The sequence shown here is derived from an EMBL/GenBank/DDBJ whole genome shotgun (WGS) entry which is preliminary data.</text>
</comment>
<keyword evidence="5" id="KW-0539">Nucleus</keyword>
<evidence type="ECO:0000256" key="4">
    <source>
        <dbReference type="ARBA" id="ARBA00022880"/>
    </source>
</evidence>
<reference evidence="10 11" key="1">
    <citation type="journal article" date="2023" name="Res Sq">
        <title>Genomic and morphological characterization of Knufia obscura isolated from the Mars 2020 spacecraft assembly facility.</title>
        <authorList>
            <person name="Chander A.M."/>
            <person name="Teixeira M.M."/>
            <person name="Singh N.K."/>
            <person name="Williams M.P."/>
            <person name="Parker C.W."/>
            <person name="Leo P."/>
            <person name="Stajich J.E."/>
            <person name="Torok T."/>
            <person name="Tighe S."/>
            <person name="Mason C.E."/>
            <person name="Venkateswaran K."/>
        </authorList>
    </citation>
    <scope>NUCLEOTIDE SEQUENCE [LARGE SCALE GENOMIC DNA]</scope>
    <source>
        <strain evidence="10 11">CCFEE 5817</strain>
    </source>
</reference>
<proteinExistence type="inferred from homology"/>
<feature type="region of interest" description="Disordered" evidence="8">
    <location>
        <begin position="1087"/>
        <end position="1223"/>
    </location>
</feature>
<evidence type="ECO:0000259" key="9">
    <source>
        <dbReference type="Pfam" id="PF04821"/>
    </source>
</evidence>
<dbReference type="InterPro" id="IPR006906">
    <property type="entry name" value="Timeless_N"/>
</dbReference>
<evidence type="ECO:0000256" key="6">
    <source>
        <dbReference type="ARBA" id="ARBA00023254"/>
    </source>
</evidence>
<sequence>MEDDNPFTKSKTIDPEVRAYVYSLVNALGGTGTDESGRYVLGDDALAVLRDLKRWLKLYDEKTSRLDVARCLAEANVVRGDLLPILSTWKENGKNEKSKSRTALACLELLVPLTWPVEHEEMTANHHRHTPYILQAQVKYKAAILHWEATAVLRQAIRIALPSLAMQRDERTPRDEGIIKLMLYFIRNIAAIRQVPNLPSQGLDTEVSRSATIEIFRAQDVFALLLTICSNMGEDYNLMDVIVLEIIFNLIKGVDAEKLWMNQQQRTKTGINDLRETLAAEQHMHTEAKKKQASRHGRFGTMIWVKGDDKQMKSVSGQDNLKNHKTAMFNMDNNKKWNKPMQRRKDLDHNNHDFDQKAHLSGVASEQLRNFAEEFLDSGFNPLITHLRKAIEREAERLLPINYRQFFYVVAWFLKAERVRRERKQKDAKASKAVTEFDPESYALVAAVLNQETFITLNRYMQMSWDEKAWQDLNACMRCFTEILLTIQDMAQSTLEEDREIAENIQNRIFYEETTHDRVRMILQGYKDQGIGYLDSCTELAHVFLKMLERYSKENVDLQIRSKRKARRKRKEAQQKEQPSDQQNNEDDESEHEDMMDTVQVSKERKFDFKRFAAKFITQASIDTFVSLLKFYKDLSNEQLKRVHRFLYRAAFKQEQAVMLYRVDIIALLYKIIEGPEGMSNKHAMYGDWQEFSKQLFRKMFKKIDQRPELMVEMLFSKISSTLYYLEYGHDKQNSASTRAPAEVEVKPSATQDRKQQIGIVVTVLLRDHKDTLVDWVKRVVGRAYDERFAWAAEADARKSEAEAAAVPAESNNADETEPVLDLPAAQPSYISISPENDEIKIAMFKNARLKLLMRLVGITEEINDKSDTPDATWIIPSHITASHLGESKAAMDQYTLTHWQPENEDDNPEDFLRRVRKDNRAQRSHGDEGEHEGNEVRRDNFIDDDEGDEILPEEEEFLFPDNPRQKRSAIEQLKAKRAAKNTNKKRKRGSDDEEQNDSEDDAAREERKKKRQEAALARRRKFKSEAFIRDSDDESDEEKDRAFFEREAELRRKYAQLNKEQIAAAAAEEVVDAAILAKRRKVVARLRGEDNAESEDEDVVMADGQDVDDESSPPPSSQPRRNDRSSVVESDEEETPPSSPPPDEDDGKKRRQALRELRQGKVQPATKPAAKRKTVDVESESESGSDSDLELEGDDEDDIVPTKVAAAPQRRGGFVIDDDDDE</sequence>
<evidence type="ECO:0000256" key="2">
    <source>
        <dbReference type="ARBA" id="ARBA00008174"/>
    </source>
</evidence>
<feature type="region of interest" description="Disordered" evidence="8">
    <location>
        <begin position="974"/>
        <end position="1042"/>
    </location>
</feature>
<keyword evidence="7" id="KW-0131">Cell cycle</keyword>
<feature type="region of interest" description="Disordered" evidence="8">
    <location>
        <begin position="920"/>
        <end position="944"/>
    </location>
</feature>
<evidence type="ECO:0000313" key="10">
    <source>
        <dbReference type="EMBL" id="KAK5942631.1"/>
    </source>
</evidence>
<protein>
    <recommendedName>
        <fullName evidence="3">Topoisomerase 1-associated factor 1</fullName>
    </recommendedName>
</protein>
<dbReference type="RefSeq" id="XP_064730721.1">
    <property type="nucleotide sequence ID" value="XM_064873617.1"/>
</dbReference>
<evidence type="ECO:0000313" key="11">
    <source>
        <dbReference type="Proteomes" id="UP001334248"/>
    </source>
</evidence>
<gene>
    <name evidence="10" type="primary">TOF1</name>
    <name evidence="10" type="ORF">PMZ80_005196</name>
</gene>
<feature type="region of interest" description="Disordered" evidence="8">
    <location>
        <begin position="562"/>
        <end position="597"/>
    </location>
</feature>
<comment type="subcellular location">
    <subcellularLocation>
        <location evidence="1">Nucleus</location>
    </subcellularLocation>
</comment>
<dbReference type="PANTHER" id="PTHR22940:SF4">
    <property type="entry name" value="PROTEIN TIMELESS HOMOLOG"/>
    <property type="match status" value="1"/>
</dbReference>
<dbReference type="GeneID" id="89998645"/>
<dbReference type="Proteomes" id="UP001334248">
    <property type="component" value="Unassembled WGS sequence"/>
</dbReference>
<name>A0ABR0RPV3_9EURO</name>